<evidence type="ECO:0000313" key="2">
    <source>
        <dbReference type="Proteomes" id="UP000011668"/>
    </source>
</evidence>
<keyword evidence="2" id="KW-1185">Reference proteome</keyword>
<reference evidence="1 2" key="1">
    <citation type="journal article" date="2013" name="Nat. Commun.">
        <title>The evolution and pathogenic mechanisms of the rice sheath blight pathogen.</title>
        <authorList>
            <person name="Zheng A."/>
            <person name="Lin R."/>
            <person name="Xu L."/>
            <person name="Qin P."/>
            <person name="Tang C."/>
            <person name="Ai P."/>
            <person name="Zhang D."/>
            <person name="Liu Y."/>
            <person name="Sun Z."/>
            <person name="Feng H."/>
            <person name="Wang Y."/>
            <person name="Chen Y."/>
            <person name="Liang X."/>
            <person name="Fu R."/>
            <person name="Li Q."/>
            <person name="Zhang J."/>
            <person name="Yu X."/>
            <person name="Xie Z."/>
            <person name="Ding L."/>
            <person name="Guan P."/>
            <person name="Tang J."/>
            <person name="Liang Y."/>
            <person name="Wang S."/>
            <person name="Deng Q."/>
            <person name="Li S."/>
            <person name="Zhu J."/>
            <person name="Wang L."/>
            <person name="Liu H."/>
            <person name="Li P."/>
        </authorList>
    </citation>
    <scope>NUCLEOTIDE SEQUENCE [LARGE SCALE GENOMIC DNA]</scope>
    <source>
        <strain evidence="2">AG-1 IA</strain>
    </source>
</reference>
<proteinExistence type="predicted"/>
<dbReference type="AlphaFoldDB" id="L8WYD7"/>
<dbReference type="HOGENOM" id="CLU_2924307_0_0_1"/>
<organism evidence="1 2">
    <name type="scientific">Thanatephorus cucumeris (strain AG1-IA)</name>
    <name type="common">Rice sheath blight fungus</name>
    <name type="synonym">Rhizoctonia solani</name>
    <dbReference type="NCBI Taxonomy" id="983506"/>
    <lineage>
        <taxon>Eukaryota</taxon>
        <taxon>Fungi</taxon>
        <taxon>Dikarya</taxon>
        <taxon>Basidiomycota</taxon>
        <taxon>Agaricomycotina</taxon>
        <taxon>Agaricomycetes</taxon>
        <taxon>Cantharellales</taxon>
        <taxon>Ceratobasidiaceae</taxon>
        <taxon>Rhizoctonia</taxon>
        <taxon>Rhizoctonia solani AG-1</taxon>
    </lineage>
</organism>
<name>L8WYD7_THACA</name>
<protein>
    <submittedName>
        <fullName evidence="1">Uncharacterized protein</fullName>
    </submittedName>
</protein>
<gene>
    <name evidence="1" type="ORF">AG1IA_04207</name>
</gene>
<dbReference type="Proteomes" id="UP000011668">
    <property type="component" value="Unassembled WGS sequence"/>
</dbReference>
<sequence length="61" mass="6700">MRARLRNAMVLVYGTMRGCRESEGDGGVGGPVGGIRGVWDRQGREIEEKGVEWERGGTHKV</sequence>
<comment type="caution">
    <text evidence="1">The sequence shown here is derived from an EMBL/GenBank/DDBJ whole genome shotgun (WGS) entry which is preliminary data.</text>
</comment>
<accession>L8WYD7</accession>
<evidence type="ECO:0000313" key="1">
    <source>
        <dbReference type="EMBL" id="ELU41763.1"/>
    </source>
</evidence>
<dbReference type="EMBL" id="AFRT01000992">
    <property type="protein sequence ID" value="ELU41763.1"/>
    <property type="molecule type" value="Genomic_DNA"/>
</dbReference>